<name>A0ABR4F0F1_9PEZI</name>
<dbReference type="EMBL" id="JBAWTH010000017">
    <property type="protein sequence ID" value="KAL2288147.1"/>
    <property type="molecule type" value="Genomic_DNA"/>
</dbReference>
<comment type="caution">
    <text evidence="2">The sequence shown here is derived from an EMBL/GenBank/DDBJ whole genome shotgun (WGS) entry which is preliminary data.</text>
</comment>
<keyword evidence="3" id="KW-1185">Reference proteome</keyword>
<evidence type="ECO:0000313" key="3">
    <source>
        <dbReference type="Proteomes" id="UP001600888"/>
    </source>
</evidence>
<reference evidence="2 3" key="1">
    <citation type="submission" date="2024-03" db="EMBL/GenBank/DDBJ databases">
        <title>A high-quality draft genome sequence of Diaporthe vaccinii, a causative agent of upright dieback and viscid rot disease in cranberry plants.</title>
        <authorList>
            <person name="Sarrasin M."/>
            <person name="Lang B.F."/>
            <person name="Burger G."/>
        </authorList>
    </citation>
    <scope>NUCLEOTIDE SEQUENCE [LARGE SCALE GENOMIC DNA]</scope>
    <source>
        <strain evidence="2 3">IS7</strain>
    </source>
</reference>
<feature type="region of interest" description="Disordered" evidence="1">
    <location>
        <begin position="80"/>
        <end position="135"/>
    </location>
</feature>
<proteinExistence type="predicted"/>
<protein>
    <submittedName>
        <fullName evidence="2">Uncharacterized protein</fullName>
    </submittedName>
</protein>
<accession>A0ABR4F0F1</accession>
<sequence>MVQFKLILRRCERSRLIAHTFRQVHEGSRLLLFVHSLFLLRLVDFGMMRADRMFSGSRIKEIIGRGKVIWGYFKGRLTEDISMGNGRKDELGPRRSRGSESHGGTDSPLIDRSIQLKRRPASVGCPPPRKREIWT</sequence>
<dbReference type="Proteomes" id="UP001600888">
    <property type="component" value="Unassembled WGS sequence"/>
</dbReference>
<evidence type="ECO:0000313" key="2">
    <source>
        <dbReference type="EMBL" id="KAL2288147.1"/>
    </source>
</evidence>
<feature type="compositionally biased region" description="Basic and acidic residues" evidence="1">
    <location>
        <begin position="86"/>
        <end position="100"/>
    </location>
</feature>
<organism evidence="2 3">
    <name type="scientific">Diaporthe vaccinii</name>
    <dbReference type="NCBI Taxonomy" id="105482"/>
    <lineage>
        <taxon>Eukaryota</taxon>
        <taxon>Fungi</taxon>
        <taxon>Dikarya</taxon>
        <taxon>Ascomycota</taxon>
        <taxon>Pezizomycotina</taxon>
        <taxon>Sordariomycetes</taxon>
        <taxon>Sordariomycetidae</taxon>
        <taxon>Diaporthales</taxon>
        <taxon>Diaporthaceae</taxon>
        <taxon>Diaporthe</taxon>
        <taxon>Diaporthe eres species complex</taxon>
    </lineage>
</organism>
<evidence type="ECO:0000256" key="1">
    <source>
        <dbReference type="SAM" id="MobiDB-lite"/>
    </source>
</evidence>
<gene>
    <name evidence="2" type="ORF">FJTKL_04259</name>
</gene>